<evidence type="ECO:0000256" key="4">
    <source>
        <dbReference type="ARBA" id="ARBA00023186"/>
    </source>
</evidence>
<dbReference type="InterPro" id="IPR017998">
    <property type="entry name" value="Chaperone_TCP-1"/>
</dbReference>
<dbReference type="Gene3D" id="3.30.260.10">
    <property type="entry name" value="TCP-1-like chaperonin intermediate domain"/>
    <property type="match status" value="1"/>
</dbReference>
<keyword evidence="3" id="KW-0067">ATP-binding</keyword>
<dbReference type="InterPro" id="IPR027410">
    <property type="entry name" value="TCP-1-like_intermed_sf"/>
</dbReference>
<name>A0AA36E4Z1_LACSI</name>
<dbReference type="Gene3D" id="1.10.560.10">
    <property type="entry name" value="GroEL-like equatorial domain"/>
    <property type="match status" value="1"/>
</dbReference>
<evidence type="ECO:0000256" key="1">
    <source>
        <dbReference type="ARBA" id="ARBA00008020"/>
    </source>
</evidence>
<dbReference type="GO" id="GO:0005524">
    <property type="term" value="F:ATP binding"/>
    <property type="evidence" value="ECO:0007669"/>
    <property type="project" value="UniProtKB-KW"/>
</dbReference>
<organism evidence="5 6">
    <name type="scientific">Lactuca saligna</name>
    <name type="common">Willowleaf lettuce</name>
    <dbReference type="NCBI Taxonomy" id="75948"/>
    <lineage>
        <taxon>Eukaryota</taxon>
        <taxon>Viridiplantae</taxon>
        <taxon>Streptophyta</taxon>
        <taxon>Embryophyta</taxon>
        <taxon>Tracheophyta</taxon>
        <taxon>Spermatophyta</taxon>
        <taxon>Magnoliopsida</taxon>
        <taxon>eudicotyledons</taxon>
        <taxon>Gunneridae</taxon>
        <taxon>Pentapetalae</taxon>
        <taxon>asterids</taxon>
        <taxon>campanulids</taxon>
        <taxon>Asterales</taxon>
        <taxon>Asteraceae</taxon>
        <taxon>Cichorioideae</taxon>
        <taxon>Cichorieae</taxon>
        <taxon>Lactucinae</taxon>
        <taxon>Lactuca</taxon>
    </lineage>
</organism>
<gene>
    <name evidence="5" type="ORF">LSALG_LOCUS21957</name>
</gene>
<evidence type="ECO:0000313" key="6">
    <source>
        <dbReference type="Proteomes" id="UP001177003"/>
    </source>
</evidence>
<dbReference type="InterPro" id="IPR002423">
    <property type="entry name" value="Cpn60/GroEL/TCP-1"/>
</dbReference>
<dbReference type="InterPro" id="IPR027413">
    <property type="entry name" value="GROEL-like_equatorial_sf"/>
</dbReference>
<keyword evidence="4" id="KW-0143">Chaperone</keyword>
<sequence length="141" mass="15490">MILDIYVESISVEEIGGARVTVVRNEQDGNSVTTILLRGSTDSILDDLVRAVDDGVNTYKDSRIVPRAVATETELARKLKEFSFSKTGLDQYAIGKFTKSFEMIPKTLAENVKVGIDLDEGACKDVSTLKEIISLFLVLCL</sequence>
<dbReference type="GO" id="GO:0140662">
    <property type="term" value="F:ATP-dependent protein folding chaperone"/>
    <property type="evidence" value="ECO:0007669"/>
    <property type="project" value="InterPro"/>
</dbReference>
<dbReference type="InterPro" id="IPR027409">
    <property type="entry name" value="GroEL-like_apical_dom_sf"/>
</dbReference>
<reference evidence="5" key="1">
    <citation type="submission" date="2023-04" db="EMBL/GenBank/DDBJ databases">
        <authorList>
            <person name="Vijverberg K."/>
            <person name="Xiong W."/>
            <person name="Schranz E."/>
        </authorList>
    </citation>
    <scope>NUCLEOTIDE SEQUENCE</scope>
</reference>
<accession>A0AA36E4Z1</accession>
<evidence type="ECO:0000256" key="2">
    <source>
        <dbReference type="ARBA" id="ARBA00022741"/>
    </source>
</evidence>
<proteinExistence type="inferred from homology"/>
<dbReference type="Pfam" id="PF00118">
    <property type="entry name" value="Cpn60_TCP1"/>
    <property type="match status" value="1"/>
</dbReference>
<comment type="similarity">
    <text evidence="1">Belongs to the TCP-1 chaperonin family.</text>
</comment>
<protein>
    <submittedName>
        <fullName evidence="5">Uncharacterized protein</fullName>
    </submittedName>
</protein>
<dbReference type="PANTHER" id="PTHR11353">
    <property type="entry name" value="CHAPERONIN"/>
    <property type="match status" value="1"/>
</dbReference>
<dbReference type="SUPFAM" id="SSF54849">
    <property type="entry name" value="GroEL-intermediate domain like"/>
    <property type="match status" value="1"/>
</dbReference>
<keyword evidence="6" id="KW-1185">Reference proteome</keyword>
<dbReference type="Proteomes" id="UP001177003">
    <property type="component" value="Chromosome 4"/>
</dbReference>
<evidence type="ECO:0000313" key="5">
    <source>
        <dbReference type="EMBL" id="CAI9282312.1"/>
    </source>
</evidence>
<keyword evidence="2" id="KW-0547">Nucleotide-binding</keyword>
<dbReference type="Gene3D" id="3.50.7.10">
    <property type="entry name" value="GroEL"/>
    <property type="match status" value="1"/>
</dbReference>
<evidence type="ECO:0000256" key="3">
    <source>
        <dbReference type="ARBA" id="ARBA00022840"/>
    </source>
</evidence>
<dbReference type="EMBL" id="OX465080">
    <property type="protein sequence ID" value="CAI9282312.1"/>
    <property type="molecule type" value="Genomic_DNA"/>
</dbReference>
<dbReference type="AlphaFoldDB" id="A0AA36E4Z1"/>
<dbReference type="SUPFAM" id="SSF48592">
    <property type="entry name" value="GroEL equatorial domain-like"/>
    <property type="match status" value="1"/>
</dbReference>